<dbReference type="PANTHER" id="PTHR31642:SF316">
    <property type="entry name" value="PROTEIN ECERIFERUM 26-LIKE"/>
    <property type="match status" value="1"/>
</dbReference>
<dbReference type="KEGG" id="smo:SELMODRAFT_450975"/>
<dbReference type="Proteomes" id="UP000001514">
    <property type="component" value="Unassembled WGS sequence"/>
</dbReference>
<dbReference type="GeneID" id="9653922"/>
<sequence>MVVSVESVSTIVPAVPTPQPCTLWLCNFQIQVLAENYLKQVYYYPAALDHVSSFDSLVASLKDSLSRILVPYYPLAGRPRIAGLDRPILECNDRGIEFVVAFADASFGDWGDSMKQCSIEQELNPAQTAITDPENFPQLKVQVTKFRCGGIALGLVTTHTLLDGSSVFPFLKAWSQLHRGFPPPNPPPSFDSSLLKARDPPCVTVPVRDFVAVTPAIAEEMGKAAQDFKPSYHVRAFHMNEQQLAELKHEIASGPFAYGSSPTSFEAVSGLVWKCITEARDFDDSVTNTYIYAVSTKVGRNRWQPPMPSEYCGTSSFTLCLPCAVGALKNKHVSHAARLFHEDVRNVGQERIQSTIDWMEETLRKGHDIGLNVPPPSTGMGIYSVNLHSFPVYEFEFGWGRPAHFSMVLEPWYGNGVVVLLPTPQGGMRERRIVVMLLEEQMKRLLQSELFARFTTLDC</sequence>
<proteinExistence type="inferred from homology"/>
<dbReference type="InterPro" id="IPR023213">
    <property type="entry name" value="CAT-like_dom_sf"/>
</dbReference>
<keyword evidence="3" id="KW-1185">Reference proteome</keyword>
<dbReference type="HOGENOM" id="CLU_014546_10_0_1"/>
<dbReference type="InterPro" id="IPR050317">
    <property type="entry name" value="Plant_Fungal_Acyltransferase"/>
</dbReference>
<dbReference type="GO" id="GO:0016747">
    <property type="term" value="F:acyltransferase activity, transferring groups other than amino-acyl groups"/>
    <property type="evidence" value="ECO:0000318"/>
    <property type="project" value="GO_Central"/>
</dbReference>
<dbReference type="PANTHER" id="PTHR31642">
    <property type="entry name" value="TRICHOTHECENE 3-O-ACETYLTRANSFERASE"/>
    <property type="match status" value="1"/>
</dbReference>
<evidence type="ECO:0000256" key="1">
    <source>
        <dbReference type="ARBA" id="ARBA00009861"/>
    </source>
</evidence>
<name>D8QZU9_SELML</name>
<keyword evidence="2" id="KW-0808">Transferase</keyword>
<dbReference type="STRING" id="88036.D8QZU9"/>
<dbReference type="Gene3D" id="3.30.559.10">
    <property type="entry name" value="Chloramphenicol acetyltransferase-like domain"/>
    <property type="match status" value="2"/>
</dbReference>
<comment type="similarity">
    <text evidence="1">Belongs to the plant acyltransferase family.</text>
</comment>
<dbReference type="EMBL" id="GL377569">
    <property type="protein sequence ID" value="EFJ34472.1"/>
    <property type="molecule type" value="Genomic_DNA"/>
</dbReference>
<dbReference type="EC" id="2.3.1.-" evidence="2"/>
<dbReference type="AlphaFoldDB" id="D8QZU9"/>
<evidence type="ECO:0000313" key="3">
    <source>
        <dbReference type="Proteomes" id="UP000001514"/>
    </source>
</evidence>
<protein>
    <submittedName>
        <fullName evidence="2">BAHD family acyltransferase</fullName>
        <ecNumber evidence="2">2.3.1.-</ecNumber>
    </submittedName>
</protein>
<dbReference type="InParanoid" id="D8QZU9"/>
<evidence type="ECO:0000313" key="2">
    <source>
        <dbReference type="EMBL" id="EFJ34472.1"/>
    </source>
</evidence>
<accession>D8QZU9</accession>
<dbReference type="Gramene" id="EFJ34472">
    <property type="protein sequence ID" value="EFJ34472"/>
    <property type="gene ID" value="SELMODRAFT_450975"/>
</dbReference>
<dbReference type="OrthoDB" id="671439at2759"/>
<organism evidence="3">
    <name type="scientific">Selaginella moellendorffii</name>
    <name type="common">Spikemoss</name>
    <dbReference type="NCBI Taxonomy" id="88036"/>
    <lineage>
        <taxon>Eukaryota</taxon>
        <taxon>Viridiplantae</taxon>
        <taxon>Streptophyta</taxon>
        <taxon>Embryophyta</taxon>
        <taxon>Tracheophyta</taxon>
        <taxon>Lycopodiopsida</taxon>
        <taxon>Selaginellales</taxon>
        <taxon>Selaginellaceae</taxon>
        <taxon>Selaginella</taxon>
    </lineage>
</organism>
<dbReference type="eggNOG" id="ENOG502QTJX">
    <property type="taxonomic scope" value="Eukaryota"/>
</dbReference>
<reference evidence="2 3" key="1">
    <citation type="journal article" date="2011" name="Science">
        <title>The Selaginella genome identifies genetic changes associated with the evolution of vascular plants.</title>
        <authorList>
            <person name="Banks J.A."/>
            <person name="Nishiyama T."/>
            <person name="Hasebe M."/>
            <person name="Bowman J.L."/>
            <person name="Gribskov M."/>
            <person name="dePamphilis C."/>
            <person name="Albert V.A."/>
            <person name="Aono N."/>
            <person name="Aoyama T."/>
            <person name="Ambrose B.A."/>
            <person name="Ashton N.W."/>
            <person name="Axtell M.J."/>
            <person name="Barker E."/>
            <person name="Barker M.S."/>
            <person name="Bennetzen J.L."/>
            <person name="Bonawitz N.D."/>
            <person name="Chapple C."/>
            <person name="Cheng C."/>
            <person name="Correa L.G."/>
            <person name="Dacre M."/>
            <person name="DeBarry J."/>
            <person name="Dreyer I."/>
            <person name="Elias M."/>
            <person name="Engstrom E.M."/>
            <person name="Estelle M."/>
            <person name="Feng L."/>
            <person name="Finet C."/>
            <person name="Floyd S.K."/>
            <person name="Frommer W.B."/>
            <person name="Fujita T."/>
            <person name="Gramzow L."/>
            <person name="Gutensohn M."/>
            <person name="Harholt J."/>
            <person name="Hattori M."/>
            <person name="Heyl A."/>
            <person name="Hirai T."/>
            <person name="Hiwatashi Y."/>
            <person name="Ishikawa M."/>
            <person name="Iwata M."/>
            <person name="Karol K.G."/>
            <person name="Koehler B."/>
            <person name="Kolukisaoglu U."/>
            <person name="Kubo M."/>
            <person name="Kurata T."/>
            <person name="Lalonde S."/>
            <person name="Li K."/>
            <person name="Li Y."/>
            <person name="Litt A."/>
            <person name="Lyons E."/>
            <person name="Manning G."/>
            <person name="Maruyama T."/>
            <person name="Michael T.P."/>
            <person name="Mikami K."/>
            <person name="Miyazaki S."/>
            <person name="Morinaga S."/>
            <person name="Murata T."/>
            <person name="Mueller-Roeber B."/>
            <person name="Nelson D.R."/>
            <person name="Obara M."/>
            <person name="Oguri Y."/>
            <person name="Olmstead R.G."/>
            <person name="Onodera N."/>
            <person name="Petersen B.L."/>
            <person name="Pils B."/>
            <person name="Prigge M."/>
            <person name="Rensing S.A."/>
            <person name="Riano-Pachon D.M."/>
            <person name="Roberts A.W."/>
            <person name="Sato Y."/>
            <person name="Scheller H.V."/>
            <person name="Schulz B."/>
            <person name="Schulz C."/>
            <person name="Shakirov E.V."/>
            <person name="Shibagaki N."/>
            <person name="Shinohara N."/>
            <person name="Shippen D.E."/>
            <person name="Soerensen I."/>
            <person name="Sotooka R."/>
            <person name="Sugimoto N."/>
            <person name="Sugita M."/>
            <person name="Sumikawa N."/>
            <person name="Tanurdzic M."/>
            <person name="Theissen G."/>
            <person name="Ulvskov P."/>
            <person name="Wakazuki S."/>
            <person name="Weng J.K."/>
            <person name="Willats W.W."/>
            <person name="Wipf D."/>
            <person name="Wolf P.G."/>
            <person name="Yang L."/>
            <person name="Zimmer A.D."/>
            <person name="Zhu Q."/>
            <person name="Mitros T."/>
            <person name="Hellsten U."/>
            <person name="Loque D."/>
            <person name="Otillar R."/>
            <person name="Salamov A."/>
            <person name="Schmutz J."/>
            <person name="Shapiro H."/>
            <person name="Lindquist E."/>
            <person name="Lucas S."/>
            <person name="Rokhsar D."/>
            <person name="Grigoriev I.V."/>
        </authorList>
    </citation>
    <scope>NUCLEOTIDE SEQUENCE [LARGE SCALE GENOMIC DNA]</scope>
</reference>
<dbReference type="OMA" id="WSQLHRG"/>
<gene>
    <name evidence="2" type="primary">BAHDb9a</name>
    <name evidence="2" type="ORF">SELMODRAFT_450975</name>
</gene>
<dbReference type="Pfam" id="PF02458">
    <property type="entry name" value="Transferase"/>
    <property type="match status" value="1"/>
</dbReference>
<keyword evidence="2" id="KW-0012">Acyltransferase</keyword>